<evidence type="ECO:0000313" key="1">
    <source>
        <dbReference type="EMBL" id="CAB4165916.1"/>
    </source>
</evidence>
<accession>A0A6J5P7B7</accession>
<name>A0A6J5P7B7_9CAUD</name>
<dbReference type="EMBL" id="LR796794">
    <property type="protein sequence ID" value="CAB4165916.1"/>
    <property type="molecule type" value="Genomic_DNA"/>
</dbReference>
<reference evidence="1" key="1">
    <citation type="submission" date="2020-04" db="EMBL/GenBank/DDBJ databases">
        <authorList>
            <person name="Chiriac C."/>
            <person name="Salcher M."/>
            <person name="Ghai R."/>
            <person name="Kavagutti S V."/>
        </authorList>
    </citation>
    <scope>NUCLEOTIDE SEQUENCE</scope>
</reference>
<organism evidence="1">
    <name type="scientific">uncultured Caudovirales phage</name>
    <dbReference type="NCBI Taxonomy" id="2100421"/>
    <lineage>
        <taxon>Viruses</taxon>
        <taxon>Duplodnaviria</taxon>
        <taxon>Heunggongvirae</taxon>
        <taxon>Uroviricota</taxon>
        <taxon>Caudoviricetes</taxon>
        <taxon>Peduoviridae</taxon>
        <taxon>Maltschvirus</taxon>
        <taxon>Maltschvirus maltsch</taxon>
    </lineage>
</organism>
<gene>
    <name evidence="1" type="ORF">UFOVP836_2</name>
</gene>
<sequence>MITTNTTVRWSDPNGEPLIGVVVAVEGGSARVATPYGLTLTVALDKLKPMTTARLNIQPDSIRWEEKNPAAVALQALRKTKTGGRNGGPPLRYPRCPCGAMTAARAKQRNHKCWPAA</sequence>
<proteinExistence type="predicted"/>
<protein>
    <submittedName>
        <fullName evidence="1">Uncharacterized protein</fullName>
    </submittedName>
</protein>